<evidence type="ECO:0000313" key="2">
    <source>
        <dbReference type="Proteomes" id="UP000824120"/>
    </source>
</evidence>
<keyword evidence="2" id="KW-1185">Reference proteome</keyword>
<proteinExistence type="predicted"/>
<dbReference type="OrthoDB" id="1302923at2759"/>
<evidence type="ECO:0000313" key="1">
    <source>
        <dbReference type="EMBL" id="KAG5590704.1"/>
    </source>
</evidence>
<dbReference type="PANTHER" id="PTHR31286">
    <property type="entry name" value="GLYCINE-RICH CELL WALL STRUCTURAL PROTEIN 1.8-LIKE"/>
    <property type="match status" value="1"/>
</dbReference>
<dbReference type="AlphaFoldDB" id="A0A9J5XU59"/>
<accession>A0A9J5XU59</accession>
<name>A0A9J5XU59_SOLCO</name>
<gene>
    <name evidence="1" type="ORF">H5410_041218</name>
</gene>
<dbReference type="PANTHER" id="PTHR31286:SF180">
    <property type="entry name" value="OS10G0362600 PROTEIN"/>
    <property type="match status" value="1"/>
</dbReference>
<dbReference type="EMBL" id="JACXVP010000008">
    <property type="protein sequence ID" value="KAG5590704.1"/>
    <property type="molecule type" value="Genomic_DNA"/>
</dbReference>
<sequence>MPPSMRNGKKCVKIVEDDMDGLAIYWKIVSHNSKVGYNYGVSVGYSLKDALSKVASAIVEPIHMDNFTNDMTQISYARVLLEVHVAQPLLDKIYISTPYGEFQQSVDYDWRPKLCSSCMKFVHELLHCWNKNDRGVIEREFQEKRK</sequence>
<protein>
    <submittedName>
        <fullName evidence="1">Uncharacterized protein</fullName>
    </submittedName>
</protein>
<dbReference type="InterPro" id="IPR040256">
    <property type="entry name" value="At4g02000-like"/>
</dbReference>
<organism evidence="1 2">
    <name type="scientific">Solanum commersonii</name>
    <name type="common">Commerson's wild potato</name>
    <name type="synonym">Commerson's nightshade</name>
    <dbReference type="NCBI Taxonomy" id="4109"/>
    <lineage>
        <taxon>Eukaryota</taxon>
        <taxon>Viridiplantae</taxon>
        <taxon>Streptophyta</taxon>
        <taxon>Embryophyta</taxon>
        <taxon>Tracheophyta</taxon>
        <taxon>Spermatophyta</taxon>
        <taxon>Magnoliopsida</taxon>
        <taxon>eudicotyledons</taxon>
        <taxon>Gunneridae</taxon>
        <taxon>Pentapetalae</taxon>
        <taxon>asterids</taxon>
        <taxon>lamiids</taxon>
        <taxon>Solanales</taxon>
        <taxon>Solanaceae</taxon>
        <taxon>Solanoideae</taxon>
        <taxon>Solaneae</taxon>
        <taxon>Solanum</taxon>
    </lineage>
</organism>
<dbReference type="Proteomes" id="UP000824120">
    <property type="component" value="Chromosome 8"/>
</dbReference>
<comment type="caution">
    <text evidence="1">The sequence shown here is derived from an EMBL/GenBank/DDBJ whole genome shotgun (WGS) entry which is preliminary data.</text>
</comment>
<reference evidence="1 2" key="1">
    <citation type="submission" date="2020-09" db="EMBL/GenBank/DDBJ databases">
        <title>De no assembly of potato wild relative species, Solanum commersonii.</title>
        <authorList>
            <person name="Cho K."/>
        </authorList>
    </citation>
    <scope>NUCLEOTIDE SEQUENCE [LARGE SCALE GENOMIC DNA]</scope>
    <source>
        <strain evidence="1">LZ3.2</strain>
        <tissue evidence="1">Leaf</tissue>
    </source>
</reference>